<dbReference type="EMBL" id="AVOT02021975">
    <property type="protein sequence ID" value="MBW0511082.1"/>
    <property type="molecule type" value="Genomic_DNA"/>
</dbReference>
<keyword evidence="3" id="KW-1185">Reference proteome</keyword>
<name>A0A9Q3E4E4_9BASI</name>
<sequence>MRHPCEDSFVVNNDERIHKHKWTLGPKKGRFKHFHTNTAAPSSIYFSTPPPRPPSNGHFTPQPEQSAYPANEGWQWQEEI</sequence>
<comment type="caution">
    <text evidence="2">The sequence shown here is derived from an EMBL/GenBank/DDBJ whole genome shotgun (WGS) entry which is preliminary data.</text>
</comment>
<feature type="region of interest" description="Disordered" evidence="1">
    <location>
        <begin position="41"/>
        <end position="80"/>
    </location>
</feature>
<evidence type="ECO:0000313" key="2">
    <source>
        <dbReference type="EMBL" id="MBW0511082.1"/>
    </source>
</evidence>
<organism evidence="2 3">
    <name type="scientific">Austropuccinia psidii MF-1</name>
    <dbReference type="NCBI Taxonomy" id="1389203"/>
    <lineage>
        <taxon>Eukaryota</taxon>
        <taxon>Fungi</taxon>
        <taxon>Dikarya</taxon>
        <taxon>Basidiomycota</taxon>
        <taxon>Pucciniomycotina</taxon>
        <taxon>Pucciniomycetes</taxon>
        <taxon>Pucciniales</taxon>
        <taxon>Sphaerophragmiaceae</taxon>
        <taxon>Austropuccinia</taxon>
    </lineage>
</organism>
<reference evidence="2" key="1">
    <citation type="submission" date="2021-03" db="EMBL/GenBank/DDBJ databases">
        <title>Draft genome sequence of rust myrtle Austropuccinia psidii MF-1, a brazilian biotype.</title>
        <authorList>
            <person name="Quecine M.C."/>
            <person name="Pachon D.M.R."/>
            <person name="Bonatelli M.L."/>
            <person name="Correr F.H."/>
            <person name="Franceschini L.M."/>
            <person name="Leite T.F."/>
            <person name="Margarido G.R.A."/>
            <person name="Almeida C.A."/>
            <person name="Ferrarezi J.A."/>
            <person name="Labate C.A."/>
        </authorList>
    </citation>
    <scope>NUCLEOTIDE SEQUENCE</scope>
    <source>
        <strain evidence="2">MF-1</strain>
    </source>
</reference>
<dbReference type="AlphaFoldDB" id="A0A9Q3E4E4"/>
<proteinExistence type="predicted"/>
<accession>A0A9Q3E4E4</accession>
<protein>
    <submittedName>
        <fullName evidence="2">Uncharacterized protein</fullName>
    </submittedName>
</protein>
<evidence type="ECO:0000256" key="1">
    <source>
        <dbReference type="SAM" id="MobiDB-lite"/>
    </source>
</evidence>
<dbReference type="Proteomes" id="UP000765509">
    <property type="component" value="Unassembled WGS sequence"/>
</dbReference>
<gene>
    <name evidence="2" type="ORF">O181_050797</name>
</gene>
<evidence type="ECO:0000313" key="3">
    <source>
        <dbReference type="Proteomes" id="UP000765509"/>
    </source>
</evidence>